<dbReference type="GO" id="GO:0004526">
    <property type="term" value="F:ribonuclease P activity"/>
    <property type="evidence" value="ECO:0007669"/>
    <property type="project" value="UniProtKB-UniRule"/>
</dbReference>
<dbReference type="InterPro" id="IPR000100">
    <property type="entry name" value="RNase_P"/>
</dbReference>
<dbReference type="GO" id="GO:0042781">
    <property type="term" value="F:3'-tRNA processing endoribonuclease activity"/>
    <property type="evidence" value="ECO:0007669"/>
    <property type="project" value="TreeGrafter"/>
</dbReference>
<dbReference type="GO" id="GO:0001682">
    <property type="term" value="P:tRNA 5'-leader removal"/>
    <property type="evidence" value="ECO:0007669"/>
    <property type="project" value="UniProtKB-UniRule"/>
</dbReference>
<sequence length="112" mass="12905">MFQKNKNAKRELIAKILRQGRSLRGQNISLKYIIDSEYSSSFVFIVSAKIIKSAVSRNKIKRRGRVIISKLLPRVKKDYSALIFFEKGSLEMKFSELEIEITKLLQKAGVLN</sequence>
<protein>
    <recommendedName>
        <fullName evidence="6 7">Ribonuclease P protein component</fullName>
        <shortName evidence="6">RNase P protein</shortName>
        <shortName evidence="6">RNaseP protein</shortName>
        <ecNumber evidence="6 7">3.1.26.5</ecNumber>
    </recommendedName>
    <alternativeName>
        <fullName evidence="6">Protein C5</fullName>
    </alternativeName>
</protein>
<evidence type="ECO:0000256" key="5">
    <source>
        <dbReference type="ARBA" id="ARBA00022884"/>
    </source>
</evidence>
<keyword evidence="5 6" id="KW-0694">RNA-binding</keyword>
<accession>A0A2M8ER47</accession>
<keyword evidence="4 6" id="KW-0378">Hydrolase</keyword>
<dbReference type="InterPro" id="IPR020568">
    <property type="entry name" value="Ribosomal_Su5_D2-typ_SF"/>
</dbReference>
<evidence type="ECO:0000256" key="4">
    <source>
        <dbReference type="ARBA" id="ARBA00022801"/>
    </source>
</evidence>
<evidence type="ECO:0000256" key="1">
    <source>
        <dbReference type="ARBA" id="ARBA00022694"/>
    </source>
</evidence>
<keyword evidence="1 6" id="KW-0819">tRNA processing</keyword>
<dbReference type="GO" id="GO:0030677">
    <property type="term" value="C:ribonuclease P complex"/>
    <property type="evidence" value="ECO:0007669"/>
    <property type="project" value="TreeGrafter"/>
</dbReference>
<evidence type="ECO:0000256" key="3">
    <source>
        <dbReference type="ARBA" id="ARBA00022759"/>
    </source>
</evidence>
<dbReference type="PANTHER" id="PTHR33992">
    <property type="entry name" value="RIBONUCLEASE P PROTEIN COMPONENT"/>
    <property type="match status" value="1"/>
</dbReference>
<reference evidence="9" key="1">
    <citation type="submission" date="2017-09" db="EMBL/GenBank/DDBJ databases">
        <title>Depth-based differentiation of microbial function through sediment-hosted aquifers and enrichment of novel symbionts in the deep terrestrial subsurface.</title>
        <authorList>
            <person name="Probst A.J."/>
            <person name="Ladd B."/>
            <person name="Jarett J.K."/>
            <person name="Geller-Mcgrath D.E."/>
            <person name="Sieber C.M.K."/>
            <person name="Emerson J.B."/>
            <person name="Anantharaman K."/>
            <person name="Thomas B.C."/>
            <person name="Malmstrom R."/>
            <person name="Stieglmeier M."/>
            <person name="Klingl A."/>
            <person name="Woyke T."/>
            <person name="Ryan C.M."/>
            <person name="Banfield J.F."/>
        </authorList>
    </citation>
    <scope>NUCLEOTIDE SEQUENCE [LARGE SCALE GENOMIC DNA]</scope>
</reference>
<organism evidence="8 9">
    <name type="scientific">Candidatus Tagabacteria bacterium CG_4_9_14_0_2_um_filter_41_11</name>
    <dbReference type="NCBI Taxonomy" id="1975019"/>
    <lineage>
        <taxon>Bacteria</taxon>
        <taxon>Candidatus Tagaibacteriota</taxon>
    </lineage>
</organism>
<name>A0A2M8ER47_9BACT</name>
<evidence type="ECO:0000313" key="9">
    <source>
        <dbReference type="Proteomes" id="UP000230228"/>
    </source>
</evidence>
<gene>
    <name evidence="6 8" type="primary">rnpA</name>
    <name evidence="8" type="ORF">CO056_01555</name>
</gene>
<evidence type="ECO:0000313" key="8">
    <source>
        <dbReference type="EMBL" id="PJC25199.1"/>
    </source>
</evidence>
<evidence type="ECO:0000256" key="6">
    <source>
        <dbReference type="HAMAP-Rule" id="MF_00227"/>
    </source>
</evidence>
<dbReference type="EC" id="3.1.26.5" evidence="6 7"/>
<evidence type="ECO:0000256" key="7">
    <source>
        <dbReference type="NCBIfam" id="TIGR00188"/>
    </source>
</evidence>
<dbReference type="GO" id="GO:0000049">
    <property type="term" value="F:tRNA binding"/>
    <property type="evidence" value="ECO:0007669"/>
    <property type="project" value="UniProtKB-UniRule"/>
</dbReference>
<dbReference type="Gene3D" id="3.30.230.10">
    <property type="match status" value="1"/>
</dbReference>
<evidence type="ECO:0000256" key="2">
    <source>
        <dbReference type="ARBA" id="ARBA00022722"/>
    </source>
</evidence>
<keyword evidence="3 6" id="KW-0255">Endonuclease</keyword>
<proteinExistence type="inferred from homology"/>
<dbReference type="HAMAP" id="MF_00227">
    <property type="entry name" value="RNase_P"/>
    <property type="match status" value="1"/>
</dbReference>
<dbReference type="Pfam" id="PF00825">
    <property type="entry name" value="Ribonuclease_P"/>
    <property type="match status" value="1"/>
</dbReference>
<comment type="similarity">
    <text evidence="6">Belongs to the RnpA family.</text>
</comment>
<dbReference type="NCBIfam" id="TIGR00188">
    <property type="entry name" value="rnpA"/>
    <property type="match status" value="1"/>
</dbReference>
<comment type="subunit">
    <text evidence="6">Consists of a catalytic RNA component (M1 or rnpB) and a protein subunit.</text>
</comment>
<dbReference type="AlphaFoldDB" id="A0A2M8ER47"/>
<comment type="function">
    <text evidence="6">RNaseP catalyzes the removal of the 5'-leader sequence from pre-tRNA to produce the mature 5'-terminus. It can also cleave other RNA substrates such as 4.5S RNA. The protein component plays an auxiliary but essential role in vivo by binding to the 5'-leader sequence and broadening the substrate specificity of the ribozyme.</text>
</comment>
<dbReference type="PANTHER" id="PTHR33992:SF1">
    <property type="entry name" value="RIBONUCLEASE P PROTEIN COMPONENT"/>
    <property type="match status" value="1"/>
</dbReference>
<dbReference type="Proteomes" id="UP000230228">
    <property type="component" value="Unassembled WGS sequence"/>
</dbReference>
<comment type="caution">
    <text evidence="8">The sequence shown here is derived from an EMBL/GenBank/DDBJ whole genome shotgun (WGS) entry which is preliminary data.</text>
</comment>
<keyword evidence="2 6" id="KW-0540">Nuclease</keyword>
<dbReference type="EMBL" id="PFSH01000022">
    <property type="protein sequence ID" value="PJC25199.1"/>
    <property type="molecule type" value="Genomic_DNA"/>
</dbReference>
<comment type="catalytic activity">
    <reaction evidence="6">
        <text>Endonucleolytic cleavage of RNA, removing 5'-extranucleotides from tRNA precursor.</text>
        <dbReference type="EC" id="3.1.26.5"/>
    </reaction>
</comment>
<dbReference type="SUPFAM" id="SSF54211">
    <property type="entry name" value="Ribosomal protein S5 domain 2-like"/>
    <property type="match status" value="1"/>
</dbReference>
<dbReference type="InterPro" id="IPR014721">
    <property type="entry name" value="Ribsml_uS5_D2-typ_fold_subgr"/>
</dbReference>